<protein>
    <submittedName>
        <fullName evidence="6">Membrane protein</fullName>
    </submittedName>
</protein>
<sequence>MIEEINVLGVYMPAALAWGVLAAVLVYLARGLLQRLPVYRLLWHPSLLELALFILMWWGLSALADVFLYRWFAS</sequence>
<evidence type="ECO:0000256" key="2">
    <source>
        <dbReference type="ARBA" id="ARBA00022692"/>
    </source>
</evidence>
<reference evidence="7" key="2">
    <citation type="submission" date="2013-04" db="EMBL/GenBank/DDBJ databases">
        <title>Bisphenol A degrading Sphingobium sp. strain BiD32.</title>
        <authorList>
            <person name="Nielsen J.L."/>
            <person name="Zhou N.A."/>
            <person name="Kjeldal H."/>
        </authorList>
    </citation>
    <scope>NUCLEOTIDE SEQUENCE [LARGE SCALE GENOMIC DNA]</scope>
    <source>
        <strain evidence="7">BiD32</strain>
    </source>
</reference>
<name>N1MNT0_9SPHN</name>
<feature type="transmembrane region" description="Helical" evidence="5">
    <location>
        <begin position="6"/>
        <end position="29"/>
    </location>
</feature>
<dbReference type="InterPro" id="IPR012451">
    <property type="entry name" value="DUF1656"/>
</dbReference>
<evidence type="ECO:0000313" key="7">
    <source>
        <dbReference type="Proteomes" id="UP000013201"/>
    </source>
</evidence>
<evidence type="ECO:0000256" key="5">
    <source>
        <dbReference type="SAM" id="Phobius"/>
    </source>
</evidence>
<keyword evidence="2 5" id="KW-0812">Transmembrane</keyword>
<accession>N1MNT0</accession>
<evidence type="ECO:0000256" key="1">
    <source>
        <dbReference type="ARBA" id="ARBA00022475"/>
    </source>
</evidence>
<evidence type="ECO:0000256" key="4">
    <source>
        <dbReference type="ARBA" id="ARBA00023136"/>
    </source>
</evidence>
<keyword evidence="3 5" id="KW-1133">Transmembrane helix</keyword>
<dbReference type="RefSeq" id="WP_006953633.1">
    <property type="nucleotide sequence ID" value="NZ_CAVK010000072.1"/>
</dbReference>
<evidence type="ECO:0000256" key="3">
    <source>
        <dbReference type="ARBA" id="ARBA00022989"/>
    </source>
</evidence>
<keyword evidence="4 5" id="KW-0472">Membrane</keyword>
<dbReference type="AlphaFoldDB" id="N1MNT0"/>
<gene>
    <name evidence="6" type="ORF">EBBID32_15960</name>
</gene>
<reference evidence="6 7" key="1">
    <citation type="submission" date="2013-03" db="EMBL/GenBank/DDBJ databases">
        <authorList>
            <person name="Le V."/>
        </authorList>
    </citation>
    <scope>NUCLEOTIDE SEQUENCE [LARGE SCALE GENOMIC DNA]</scope>
    <source>
        <strain evidence="6 7">BiD32</strain>
    </source>
</reference>
<evidence type="ECO:0000313" key="6">
    <source>
        <dbReference type="EMBL" id="CCW17257.1"/>
    </source>
</evidence>
<keyword evidence="7" id="KW-1185">Reference proteome</keyword>
<organism evidence="6 7">
    <name type="scientific">Sphingobium indicum BiD32</name>
    <dbReference type="NCBI Taxonomy" id="1301087"/>
    <lineage>
        <taxon>Bacteria</taxon>
        <taxon>Pseudomonadati</taxon>
        <taxon>Pseudomonadota</taxon>
        <taxon>Alphaproteobacteria</taxon>
        <taxon>Sphingomonadales</taxon>
        <taxon>Sphingomonadaceae</taxon>
        <taxon>Sphingobium</taxon>
    </lineage>
</organism>
<dbReference type="Pfam" id="PF07869">
    <property type="entry name" value="DUF1656"/>
    <property type="match status" value="1"/>
</dbReference>
<feature type="transmembrane region" description="Helical" evidence="5">
    <location>
        <begin position="50"/>
        <end position="72"/>
    </location>
</feature>
<dbReference type="OrthoDB" id="5957748at2"/>
<comment type="caution">
    <text evidence="6">The sequence shown here is derived from an EMBL/GenBank/DDBJ whole genome shotgun (WGS) entry which is preliminary data.</text>
</comment>
<keyword evidence="1" id="KW-1003">Cell membrane</keyword>
<dbReference type="Proteomes" id="UP000013201">
    <property type="component" value="Unassembled WGS sequence"/>
</dbReference>
<proteinExistence type="predicted"/>
<dbReference type="EMBL" id="CAVK010000072">
    <property type="protein sequence ID" value="CCW17257.1"/>
    <property type="molecule type" value="Genomic_DNA"/>
</dbReference>